<keyword evidence="3 14" id="KW-0812">Transmembrane</keyword>
<comment type="caution">
    <text evidence="17">The sequence shown here is derived from an EMBL/GenBank/DDBJ whole genome shotgun (WGS) entry which is preliminary data.</text>
</comment>
<evidence type="ECO:0000256" key="13">
    <source>
        <dbReference type="RuleBase" id="RU003983"/>
    </source>
</evidence>
<feature type="transmembrane region" description="Helical" evidence="14">
    <location>
        <begin position="97"/>
        <end position="118"/>
    </location>
</feature>
<dbReference type="AlphaFoldDB" id="A0A2U1CST8"/>
<dbReference type="Pfam" id="PF01435">
    <property type="entry name" value="Peptidase_M48"/>
    <property type="match status" value="1"/>
</dbReference>
<sequence length="415" mass="46809">MFTLWFIAFLFADLATRAWVASRQMRHVLRHRDQVPAEFADRIGLRSHQRAADYTLAKVRLGMVETLVEAALLVVLTLLGGLQWLDLQWGRAIDSEMWRQLALIGSVVAIVGLVGLPFTVWRKFGLEARFGFNRVTPRLFVADLAKGLLLTLLLGAPLVALVLWVMGNAGQHWIWWAWAVWVGFNFLVIWLFPTVIAPLFNKFTPLQNTDVAERVNALAQRCGFRLNGLFVMDGSRRSAHGNAYFTGFGRNRRIVFFDTLLARLDPMEIEAVLAHELGHFKHRHIIKRMAVSFAAALGFFALLGWLAQQVWFYTGLGVIPQLGRPNDALALILFFLVVPVFTFWVTPLASWFSRRDEFQADRYAASQSSADALVSALVKLYDDNAATLTPDPVHSAFYDSHPPAALRIQKLRHGA</sequence>
<evidence type="ECO:0000256" key="10">
    <source>
        <dbReference type="ARBA" id="ARBA00023136"/>
    </source>
</evidence>
<reference evidence="17 18" key="1">
    <citation type="submission" date="2018-04" db="EMBL/GenBank/DDBJ databases">
        <title>Genomic Encyclopedia of Type Strains, Phase IV (KMG-IV): sequencing the most valuable type-strain genomes for metagenomic binning, comparative biology and taxonomic classification.</title>
        <authorList>
            <person name="Goeker M."/>
        </authorList>
    </citation>
    <scope>NUCLEOTIDE SEQUENCE [LARGE SCALE GENOMIC DNA]</scope>
    <source>
        <strain evidence="17 18">DSM 10065</strain>
    </source>
</reference>
<evidence type="ECO:0000256" key="4">
    <source>
        <dbReference type="ARBA" id="ARBA00022723"/>
    </source>
</evidence>
<evidence type="ECO:0000313" key="18">
    <source>
        <dbReference type="Proteomes" id="UP000246145"/>
    </source>
</evidence>
<evidence type="ECO:0000256" key="8">
    <source>
        <dbReference type="ARBA" id="ARBA00022989"/>
    </source>
</evidence>
<keyword evidence="2 13" id="KW-0645">Protease</keyword>
<keyword evidence="18" id="KW-1185">Reference proteome</keyword>
<comment type="cofactor">
    <cofactor evidence="12 13">
        <name>Zn(2+)</name>
        <dbReference type="ChEBI" id="CHEBI:29105"/>
    </cofactor>
    <text evidence="12 13">Binds 1 zinc ion per subunit.</text>
</comment>
<evidence type="ECO:0000256" key="12">
    <source>
        <dbReference type="PIRSR" id="PIRSR627057-2"/>
    </source>
</evidence>
<evidence type="ECO:0000256" key="14">
    <source>
        <dbReference type="SAM" id="Phobius"/>
    </source>
</evidence>
<feature type="domain" description="CAAX prenyl protease 1 N-terminal" evidence="16">
    <location>
        <begin position="24"/>
        <end position="202"/>
    </location>
</feature>
<feature type="domain" description="Peptidase M48" evidence="15">
    <location>
        <begin position="205"/>
        <end position="413"/>
    </location>
</feature>
<evidence type="ECO:0000256" key="2">
    <source>
        <dbReference type="ARBA" id="ARBA00022670"/>
    </source>
</evidence>
<feature type="active site" evidence="11">
    <location>
        <position position="276"/>
    </location>
</feature>
<evidence type="ECO:0000256" key="1">
    <source>
        <dbReference type="ARBA" id="ARBA00004477"/>
    </source>
</evidence>
<comment type="subcellular location">
    <subcellularLocation>
        <location evidence="1">Endoplasmic reticulum membrane</location>
        <topology evidence="1">Multi-pass membrane protein</topology>
    </subcellularLocation>
</comment>
<feature type="binding site" evidence="12">
    <location>
        <position position="279"/>
    </location>
    <ligand>
        <name>Zn(2+)</name>
        <dbReference type="ChEBI" id="CHEBI:29105"/>
        <note>catalytic</note>
    </ligand>
</feature>
<dbReference type="GO" id="GO:0004222">
    <property type="term" value="F:metalloendopeptidase activity"/>
    <property type="evidence" value="ECO:0007669"/>
    <property type="project" value="InterPro"/>
</dbReference>
<feature type="transmembrane region" description="Helical" evidence="14">
    <location>
        <begin position="6"/>
        <end position="22"/>
    </location>
</feature>
<dbReference type="Pfam" id="PF16491">
    <property type="entry name" value="Peptidase_M48_N"/>
    <property type="match status" value="1"/>
</dbReference>
<feature type="transmembrane region" description="Helical" evidence="14">
    <location>
        <begin position="289"/>
        <end position="308"/>
    </location>
</feature>
<protein>
    <submittedName>
        <fullName evidence="17">STE24 endopeptidase</fullName>
    </submittedName>
</protein>
<dbReference type="EMBL" id="QEKO01000001">
    <property type="protein sequence ID" value="PVY68972.1"/>
    <property type="molecule type" value="Genomic_DNA"/>
</dbReference>
<dbReference type="GO" id="GO:0046872">
    <property type="term" value="F:metal ion binding"/>
    <property type="evidence" value="ECO:0007669"/>
    <property type="project" value="UniProtKB-KW"/>
</dbReference>
<proteinExistence type="inferred from homology"/>
<keyword evidence="7 12" id="KW-0862">Zinc</keyword>
<feature type="binding site" evidence="12">
    <location>
        <position position="275"/>
    </location>
    <ligand>
        <name>Zn(2+)</name>
        <dbReference type="ChEBI" id="CHEBI:29105"/>
        <note>catalytic</note>
    </ligand>
</feature>
<dbReference type="STRING" id="1231391.GCA_000308195_00839"/>
<feature type="active site" description="Proton donor" evidence="11">
    <location>
        <position position="361"/>
    </location>
</feature>
<feature type="binding site" evidence="12">
    <location>
        <position position="357"/>
    </location>
    <ligand>
        <name>Zn(2+)</name>
        <dbReference type="ChEBI" id="CHEBI:29105"/>
        <note>catalytic</note>
    </ligand>
</feature>
<comment type="similarity">
    <text evidence="13">Belongs to the peptidase M48 family.</text>
</comment>
<organism evidence="17 18">
    <name type="scientific">Pusillimonas noertemannii</name>
    <dbReference type="NCBI Taxonomy" id="305977"/>
    <lineage>
        <taxon>Bacteria</taxon>
        <taxon>Pseudomonadati</taxon>
        <taxon>Pseudomonadota</taxon>
        <taxon>Betaproteobacteria</taxon>
        <taxon>Burkholderiales</taxon>
        <taxon>Alcaligenaceae</taxon>
        <taxon>Pusillimonas</taxon>
    </lineage>
</organism>
<keyword evidence="5 13" id="KW-0378">Hydrolase</keyword>
<keyword evidence="4 12" id="KW-0479">Metal-binding</keyword>
<evidence type="ECO:0000256" key="9">
    <source>
        <dbReference type="ARBA" id="ARBA00023049"/>
    </source>
</evidence>
<evidence type="ECO:0000259" key="16">
    <source>
        <dbReference type="Pfam" id="PF16491"/>
    </source>
</evidence>
<dbReference type="RefSeq" id="WP_116517907.1">
    <property type="nucleotide sequence ID" value="NZ_JACCEX010000008.1"/>
</dbReference>
<accession>A0A2U1CST8</accession>
<evidence type="ECO:0000313" key="17">
    <source>
        <dbReference type="EMBL" id="PVY68972.1"/>
    </source>
</evidence>
<feature type="transmembrane region" description="Helical" evidence="14">
    <location>
        <begin position="66"/>
        <end position="85"/>
    </location>
</feature>
<dbReference type="InterPro" id="IPR027057">
    <property type="entry name" value="CAXX_Prtase_1"/>
</dbReference>
<keyword evidence="9 13" id="KW-0482">Metalloprotease</keyword>
<dbReference type="InterPro" id="IPR032456">
    <property type="entry name" value="Peptidase_M48_N"/>
</dbReference>
<evidence type="ECO:0000256" key="11">
    <source>
        <dbReference type="PIRSR" id="PIRSR627057-1"/>
    </source>
</evidence>
<dbReference type="Proteomes" id="UP000246145">
    <property type="component" value="Unassembled WGS sequence"/>
</dbReference>
<keyword evidence="8 14" id="KW-1133">Transmembrane helix</keyword>
<keyword evidence="6" id="KW-0256">Endoplasmic reticulum</keyword>
<keyword evidence="10 14" id="KW-0472">Membrane</keyword>
<dbReference type="FunFam" id="3.30.2010.10:FF:000002">
    <property type="entry name" value="CAAX prenyl protease"/>
    <property type="match status" value="1"/>
</dbReference>
<dbReference type="InterPro" id="IPR001915">
    <property type="entry name" value="Peptidase_M48"/>
</dbReference>
<evidence type="ECO:0000256" key="5">
    <source>
        <dbReference type="ARBA" id="ARBA00022801"/>
    </source>
</evidence>
<dbReference type="CDD" id="cd07343">
    <property type="entry name" value="M48A_Zmpste24p_like"/>
    <property type="match status" value="1"/>
</dbReference>
<dbReference type="Gene3D" id="3.30.2010.10">
    <property type="entry name" value="Metalloproteases ('zincins'), catalytic domain"/>
    <property type="match status" value="1"/>
</dbReference>
<dbReference type="PANTHER" id="PTHR10120">
    <property type="entry name" value="CAAX PRENYL PROTEASE 1"/>
    <property type="match status" value="1"/>
</dbReference>
<feature type="transmembrane region" description="Helical" evidence="14">
    <location>
        <begin position="139"/>
        <end position="167"/>
    </location>
</feature>
<name>A0A2U1CST8_9BURK</name>
<dbReference type="OrthoDB" id="9781930at2"/>
<evidence type="ECO:0000256" key="3">
    <source>
        <dbReference type="ARBA" id="ARBA00022692"/>
    </source>
</evidence>
<dbReference type="GO" id="GO:0071586">
    <property type="term" value="P:CAAX-box protein processing"/>
    <property type="evidence" value="ECO:0007669"/>
    <property type="project" value="InterPro"/>
</dbReference>
<evidence type="ECO:0000259" key="15">
    <source>
        <dbReference type="Pfam" id="PF01435"/>
    </source>
</evidence>
<feature type="transmembrane region" description="Helical" evidence="14">
    <location>
        <begin position="173"/>
        <end position="192"/>
    </location>
</feature>
<evidence type="ECO:0000256" key="7">
    <source>
        <dbReference type="ARBA" id="ARBA00022833"/>
    </source>
</evidence>
<feature type="transmembrane region" description="Helical" evidence="14">
    <location>
        <begin position="328"/>
        <end position="352"/>
    </location>
</feature>
<evidence type="ECO:0000256" key="6">
    <source>
        <dbReference type="ARBA" id="ARBA00022824"/>
    </source>
</evidence>
<gene>
    <name evidence="17" type="ORF">C7440_1387</name>
</gene>